<accession>A0A1X2HEX4</accession>
<dbReference type="InParanoid" id="A0A1X2HEX4"/>
<organism evidence="1 2">
    <name type="scientific">Syncephalastrum racemosum</name>
    <name type="common">Filamentous fungus</name>
    <dbReference type="NCBI Taxonomy" id="13706"/>
    <lineage>
        <taxon>Eukaryota</taxon>
        <taxon>Fungi</taxon>
        <taxon>Fungi incertae sedis</taxon>
        <taxon>Mucoromycota</taxon>
        <taxon>Mucoromycotina</taxon>
        <taxon>Mucoromycetes</taxon>
        <taxon>Mucorales</taxon>
        <taxon>Syncephalastraceae</taxon>
        <taxon>Syncephalastrum</taxon>
    </lineage>
</organism>
<evidence type="ECO:0000313" key="1">
    <source>
        <dbReference type="EMBL" id="ORY97469.1"/>
    </source>
</evidence>
<dbReference type="AlphaFoldDB" id="A0A1X2HEX4"/>
<dbReference type="Proteomes" id="UP000242180">
    <property type="component" value="Unassembled WGS sequence"/>
</dbReference>
<dbReference type="EMBL" id="MCGN01000004">
    <property type="protein sequence ID" value="ORY97469.1"/>
    <property type="molecule type" value="Genomic_DNA"/>
</dbReference>
<proteinExistence type="predicted"/>
<protein>
    <submittedName>
        <fullName evidence="1">Uncharacterized protein</fullName>
    </submittedName>
</protein>
<reference evidence="1 2" key="1">
    <citation type="submission" date="2016-07" db="EMBL/GenBank/DDBJ databases">
        <title>Pervasive Adenine N6-methylation of Active Genes in Fungi.</title>
        <authorList>
            <consortium name="DOE Joint Genome Institute"/>
            <person name="Mondo S.J."/>
            <person name="Dannebaum R.O."/>
            <person name="Kuo R.C."/>
            <person name="Labutti K."/>
            <person name="Haridas S."/>
            <person name="Kuo A."/>
            <person name="Salamov A."/>
            <person name="Ahrendt S.R."/>
            <person name="Lipzen A."/>
            <person name="Sullivan W."/>
            <person name="Andreopoulos W.B."/>
            <person name="Clum A."/>
            <person name="Lindquist E."/>
            <person name="Daum C."/>
            <person name="Ramamoorthy G.K."/>
            <person name="Gryganskyi A."/>
            <person name="Culley D."/>
            <person name="Magnuson J.K."/>
            <person name="James T.Y."/>
            <person name="O'Malley M.A."/>
            <person name="Stajich J.E."/>
            <person name="Spatafora J.W."/>
            <person name="Visel A."/>
            <person name="Grigoriev I.V."/>
        </authorList>
    </citation>
    <scope>NUCLEOTIDE SEQUENCE [LARGE SCALE GENOMIC DNA]</scope>
    <source>
        <strain evidence="1 2">NRRL 2496</strain>
    </source>
</reference>
<sequence>MEAGATDTVTLRETITPHVRSSLAPEAAWIAAEFHGKKRELGSAGYGVVTDEKAIRRKGAELASRKRVSPYALLFVVA</sequence>
<name>A0A1X2HEX4_SYNRA</name>
<comment type="caution">
    <text evidence="1">The sequence shown here is derived from an EMBL/GenBank/DDBJ whole genome shotgun (WGS) entry which is preliminary data.</text>
</comment>
<gene>
    <name evidence="1" type="ORF">BCR43DRAFT_489822</name>
</gene>
<keyword evidence="2" id="KW-1185">Reference proteome</keyword>
<evidence type="ECO:0000313" key="2">
    <source>
        <dbReference type="Proteomes" id="UP000242180"/>
    </source>
</evidence>